<proteinExistence type="predicted"/>
<feature type="transmembrane region" description="Helical" evidence="1">
    <location>
        <begin position="129"/>
        <end position="146"/>
    </location>
</feature>
<dbReference type="Pfam" id="PF06580">
    <property type="entry name" value="His_kinase"/>
    <property type="match status" value="1"/>
</dbReference>
<organism evidence="3 4">
    <name type="scientific">Hymenobacter persicinus</name>
    <dbReference type="NCBI Taxonomy" id="2025506"/>
    <lineage>
        <taxon>Bacteria</taxon>
        <taxon>Pseudomonadati</taxon>
        <taxon>Bacteroidota</taxon>
        <taxon>Cytophagia</taxon>
        <taxon>Cytophagales</taxon>
        <taxon>Hymenobacteraceae</taxon>
        <taxon>Hymenobacter</taxon>
    </lineage>
</organism>
<sequence length="358" mass="40706">MPTVSLQRYITPLTHVLVWVLFAFSLLLLNPIMGRFVLPTEYWIKQLLLFGLWVGAFYFTAHVTAPRLLLRGRIGWFILALLATAAVITLLSQLIDSWLNLQQLMDVVLRPPGTPANLPPRPRRFDNKGLLTTLLVLGISTSVTAVRKWQQDTLRRQELEQEKVTSELSFLKAQINPHFFFNTLNNIYALTVIDGNGARQAIHTLSRMMRYVLYETPTDTTPLSKELAFVQDYVALMKLRLTDKVAVVVEWPEPLREVSVAPMLLLPFVENAFKHGVSATKPSRIFVAVRQPTPQRLELEVRNTKFDTPTAGFDESNGIGLVNTRRRLDLLYPGRYTLAVTDGTADHEFRVLLTLQDL</sequence>
<dbReference type="GO" id="GO:0000155">
    <property type="term" value="F:phosphorelay sensor kinase activity"/>
    <property type="evidence" value="ECO:0007669"/>
    <property type="project" value="InterPro"/>
</dbReference>
<name>A0A4Q5LI46_9BACT</name>
<dbReference type="InterPro" id="IPR010559">
    <property type="entry name" value="Sig_transdc_His_kin_internal"/>
</dbReference>
<feature type="transmembrane region" description="Helical" evidence="1">
    <location>
        <begin position="12"/>
        <end position="30"/>
    </location>
</feature>
<feature type="domain" description="Signal transduction histidine kinase internal region" evidence="2">
    <location>
        <begin position="167"/>
        <end position="244"/>
    </location>
</feature>
<keyword evidence="3" id="KW-0418">Kinase</keyword>
<evidence type="ECO:0000259" key="2">
    <source>
        <dbReference type="Pfam" id="PF06580"/>
    </source>
</evidence>
<dbReference type="GO" id="GO:0016020">
    <property type="term" value="C:membrane"/>
    <property type="evidence" value="ECO:0007669"/>
    <property type="project" value="InterPro"/>
</dbReference>
<protein>
    <submittedName>
        <fullName evidence="3">Sensor histidine kinase</fullName>
    </submittedName>
</protein>
<dbReference type="InterPro" id="IPR036890">
    <property type="entry name" value="HATPase_C_sf"/>
</dbReference>
<dbReference type="SUPFAM" id="SSF55874">
    <property type="entry name" value="ATPase domain of HSP90 chaperone/DNA topoisomerase II/histidine kinase"/>
    <property type="match status" value="1"/>
</dbReference>
<comment type="caution">
    <text evidence="3">The sequence shown here is derived from an EMBL/GenBank/DDBJ whole genome shotgun (WGS) entry which is preliminary data.</text>
</comment>
<feature type="transmembrane region" description="Helical" evidence="1">
    <location>
        <begin position="73"/>
        <end position="95"/>
    </location>
</feature>
<dbReference type="InterPro" id="IPR050640">
    <property type="entry name" value="Bact_2-comp_sensor_kinase"/>
</dbReference>
<keyword evidence="1" id="KW-0812">Transmembrane</keyword>
<dbReference type="AlphaFoldDB" id="A0A4Q5LI46"/>
<keyword evidence="1" id="KW-0472">Membrane</keyword>
<dbReference type="OrthoDB" id="9792992at2"/>
<feature type="transmembrane region" description="Helical" evidence="1">
    <location>
        <begin position="42"/>
        <end position="61"/>
    </location>
</feature>
<dbReference type="Gene3D" id="3.30.565.10">
    <property type="entry name" value="Histidine kinase-like ATPase, C-terminal domain"/>
    <property type="match status" value="1"/>
</dbReference>
<dbReference type="EMBL" id="SEWE01000007">
    <property type="protein sequence ID" value="RYU82197.1"/>
    <property type="molecule type" value="Genomic_DNA"/>
</dbReference>
<keyword evidence="4" id="KW-1185">Reference proteome</keyword>
<gene>
    <name evidence="3" type="ORF">EWM57_05295</name>
</gene>
<dbReference type="PANTHER" id="PTHR34220:SF7">
    <property type="entry name" value="SENSOR HISTIDINE KINASE YPDA"/>
    <property type="match status" value="1"/>
</dbReference>
<evidence type="ECO:0000313" key="3">
    <source>
        <dbReference type="EMBL" id="RYU82197.1"/>
    </source>
</evidence>
<accession>A0A4Q5LI46</accession>
<evidence type="ECO:0000256" key="1">
    <source>
        <dbReference type="SAM" id="Phobius"/>
    </source>
</evidence>
<dbReference type="PANTHER" id="PTHR34220">
    <property type="entry name" value="SENSOR HISTIDINE KINASE YPDA"/>
    <property type="match status" value="1"/>
</dbReference>
<keyword evidence="3" id="KW-0808">Transferase</keyword>
<keyword evidence="1" id="KW-1133">Transmembrane helix</keyword>
<reference evidence="3 4" key="1">
    <citation type="submission" date="2019-02" db="EMBL/GenBank/DDBJ databases">
        <title>Bacterial novel species isolated from soil.</title>
        <authorList>
            <person name="Jung H.-Y."/>
        </authorList>
    </citation>
    <scope>NUCLEOTIDE SEQUENCE [LARGE SCALE GENOMIC DNA]</scope>
    <source>
        <strain evidence="3 4">1-3-3-3</strain>
    </source>
</reference>
<dbReference type="Proteomes" id="UP000294155">
    <property type="component" value="Unassembled WGS sequence"/>
</dbReference>
<evidence type="ECO:0000313" key="4">
    <source>
        <dbReference type="Proteomes" id="UP000294155"/>
    </source>
</evidence>
<dbReference type="RefSeq" id="WP_129920093.1">
    <property type="nucleotide sequence ID" value="NZ_SEWE01000007.1"/>
</dbReference>